<evidence type="ECO:0000313" key="1">
    <source>
        <dbReference type="EMBL" id="KAI5668419.1"/>
    </source>
</evidence>
<name>A0ACC0B6Z5_CATRO</name>
<dbReference type="Proteomes" id="UP001060085">
    <property type="component" value="Linkage Group LG04"/>
</dbReference>
<sequence>MGSGDEQLGLFSNLPSPITYDILSRLPSKSIFGCKSVCKSFLKVVSEPEFLLLYQSRSPFQLLINTTSSTTPGVDNSFNLVKIEDEPNHHRLHYLPETKMKFPKVGPDHSFTTMIGSINGLVCLVEIHFNTVHIWNPTTREYITIEIPKVKKGYPNVTSYGFGLSSTKGQFHVIMIFQEIETDNSVMNTSTRIIKSKCHVYTLGTGSWRSIGHASFLYNCREKGIFLNGNIHWLIHDQEGSESISCLDLETELFKPFPSPKFSKQNLATLNTYGGYLCVCDNTCDFNIIMWTMKEYGVKNSWTREAVISKYPIDLIGCYYEVVHVVKVFKDGEILLIWRDDWFLSYHLEKKTLISFDARDLIGENLEGLPPCVEPMDYVSTILSLRSFQKEIVKVI</sequence>
<protein>
    <submittedName>
        <fullName evidence="1">Uncharacterized protein</fullName>
    </submittedName>
</protein>
<gene>
    <name evidence="1" type="ORF">M9H77_18272</name>
</gene>
<keyword evidence="2" id="KW-1185">Reference proteome</keyword>
<reference evidence="2" key="1">
    <citation type="journal article" date="2023" name="Nat. Plants">
        <title>Single-cell RNA sequencing provides a high-resolution roadmap for understanding the multicellular compartmentation of specialized metabolism.</title>
        <authorList>
            <person name="Sun S."/>
            <person name="Shen X."/>
            <person name="Li Y."/>
            <person name="Li Y."/>
            <person name="Wang S."/>
            <person name="Li R."/>
            <person name="Zhang H."/>
            <person name="Shen G."/>
            <person name="Guo B."/>
            <person name="Wei J."/>
            <person name="Xu J."/>
            <person name="St-Pierre B."/>
            <person name="Chen S."/>
            <person name="Sun C."/>
        </authorList>
    </citation>
    <scope>NUCLEOTIDE SEQUENCE [LARGE SCALE GENOMIC DNA]</scope>
</reference>
<dbReference type="EMBL" id="CM044704">
    <property type="protein sequence ID" value="KAI5668419.1"/>
    <property type="molecule type" value="Genomic_DNA"/>
</dbReference>
<organism evidence="1 2">
    <name type="scientific">Catharanthus roseus</name>
    <name type="common">Madagascar periwinkle</name>
    <name type="synonym">Vinca rosea</name>
    <dbReference type="NCBI Taxonomy" id="4058"/>
    <lineage>
        <taxon>Eukaryota</taxon>
        <taxon>Viridiplantae</taxon>
        <taxon>Streptophyta</taxon>
        <taxon>Embryophyta</taxon>
        <taxon>Tracheophyta</taxon>
        <taxon>Spermatophyta</taxon>
        <taxon>Magnoliopsida</taxon>
        <taxon>eudicotyledons</taxon>
        <taxon>Gunneridae</taxon>
        <taxon>Pentapetalae</taxon>
        <taxon>asterids</taxon>
        <taxon>lamiids</taxon>
        <taxon>Gentianales</taxon>
        <taxon>Apocynaceae</taxon>
        <taxon>Rauvolfioideae</taxon>
        <taxon>Vinceae</taxon>
        <taxon>Catharanthinae</taxon>
        <taxon>Catharanthus</taxon>
    </lineage>
</organism>
<proteinExistence type="predicted"/>
<accession>A0ACC0B6Z5</accession>
<comment type="caution">
    <text evidence="1">The sequence shown here is derived from an EMBL/GenBank/DDBJ whole genome shotgun (WGS) entry which is preliminary data.</text>
</comment>
<evidence type="ECO:0000313" key="2">
    <source>
        <dbReference type="Proteomes" id="UP001060085"/>
    </source>
</evidence>